<organism evidence="1 2">
    <name type="scientific">Ktedonobacter robiniae</name>
    <dbReference type="NCBI Taxonomy" id="2778365"/>
    <lineage>
        <taxon>Bacteria</taxon>
        <taxon>Bacillati</taxon>
        <taxon>Chloroflexota</taxon>
        <taxon>Ktedonobacteria</taxon>
        <taxon>Ktedonobacterales</taxon>
        <taxon>Ktedonobacteraceae</taxon>
        <taxon>Ktedonobacter</taxon>
    </lineage>
</organism>
<proteinExistence type="predicted"/>
<dbReference type="Proteomes" id="UP000654345">
    <property type="component" value="Unassembled WGS sequence"/>
</dbReference>
<reference evidence="1 2" key="1">
    <citation type="journal article" date="2021" name="Int. J. Syst. Evol. Microbiol.">
        <title>Reticulibacter mediterranei gen. nov., sp. nov., within the new family Reticulibacteraceae fam. nov., and Ktedonospora formicarum gen. nov., sp. nov., Ktedonobacter robiniae sp. nov., Dictyobacter formicarum sp. nov. and Dictyobacter arantiisoli sp. nov., belonging to the class Ktedonobacteria.</title>
        <authorList>
            <person name="Yabe S."/>
            <person name="Zheng Y."/>
            <person name="Wang C.M."/>
            <person name="Sakai Y."/>
            <person name="Abe K."/>
            <person name="Yokota A."/>
            <person name="Donadio S."/>
            <person name="Cavaletti L."/>
            <person name="Monciardini P."/>
        </authorList>
    </citation>
    <scope>NUCLEOTIDE SEQUENCE [LARGE SCALE GENOMIC DNA]</scope>
    <source>
        <strain evidence="1 2">SOSP1-30</strain>
    </source>
</reference>
<accession>A0ABQ3UVI3</accession>
<protein>
    <submittedName>
        <fullName evidence="1">Uncharacterized protein</fullName>
    </submittedName>
</protein>
<keyword evidence="2" id="KW-1185">Reference proteome</keyword>
<gene>
    <name evidence="1" type="ORF">KSB_51690</name>
</gene>
<dbReference type="EMBL" id="BNJG01000002">
    <property type="protein sequence ID" value="GHO56694.1"/>
    <property type="molecule type" value="Genomic_DNA"/>
</dbReference>
<comment type="caution">
    <text evidence="1">The sequence shown here is derived from an EMBL/GenBank/DDBJ whole genome shotgun (WGS) entry which is preliminary data.</text>
</comment>
<evidence type="ECO:0000313" key="1">
    <source>
        <dbReference type="EMBL" id="GHO56694.1"/>
    </source>
</evidence>
<sequence>MEQIGDAIAGPFSNLGGIVVNILGFPLGHMAVFGEKLVYVRHYRIYLLIDNDTYWRNAKRGVISGESKRRGVRRQIYRDI</sequence>
<evidence type="ECO:0000313" key="2">
    <source>
        <dbReference type="Proteomes" id="UP000654345"/>
    </source>
</evidence>
<name>A0ABQ3UVI3_9CHLR</name>